<dbReference type="Pfam" id="PF22085">
    <property type="entry name" value="NorB_cytochrome_c-like"/>
    <property type="match status" value="1"/>
</dbReference>
<keyword evidence="1" id="KW-0472">Membrane</keyword>
<feature type="transmembrane region" description="Helical" evidence="1">
    <location>
        <begin position="503"/>
        <end position="523"/>
    </location>
</feature>
<dbReference type="EMBL" id="FQVA01000001">
    <property type="protein sequence ID" value="SHE63730.1"/>
    <property type="molecule type" value="Genomic_DNA"/>
</dbReference>
<feature type="transmembrane region" description="Helical" evidence="1">
    <location>
        <begin position="683"/>
        <end position="705"/>
    </location>
</feature>
<dbReference type="GO" id="GO:0016020">
    <property type="term" value="C:membrane"/>
    <property type="evidence" value="ECO:0007669"/>
    <property type="project" value="InterPro"/>
</dbReference>
<feature type="transmembrane region" description="Helical" evidence="1">
    <location>
        <begin position="244"/>
        <end position="265"/>
    </location>
</feature>
<evidence type="ECO:0000259" key="2">
    <source>
        <dbReference type="Pfam" id="PF22085"/>
    </source>
</evidence>
<name>A0A1M4V4A6_9GAMM</name>
<feature type="transmembrane region" description="Helical" evidence="1">
    <location>
        <begin position="535"/>
        <end position="556"/>
    </location>
</feature>
<proteinExistence type="predicted"/>
<feature type="transmembrane region" description="Helical" evidence="1">
    <location>
        <begin position="562"/>
        <end position="587"/>
    </location>
</feature>
<dbReference type="InterPro" id="IPR036927">
    <property type="entry name" value="Cyt_c_oxase-like_su1_sf"/>
</dbReference>
<dbReference type="Gene3D" id="1.20.210.10">
    <property type="entry name" value="Cytochrome c oxidase-like, subunit I domain"/>
    <property type="match status" value="1"/>
</dbReference>
<feature type="transmembrane region" description="Helical" evidence="1">
    <location>
        <begin position="607"/>
        <end position="628"/>
    </location>
</feature>
<dbReference type="AlphaFoldDB" id="A0A1M4V4A6"/>
<dbReference type="GO" id="GO:0020037">
    <property type="term" value="F:heme binding"/>
    <property type="evidence" value="ECO:0007669"/>
    <property type="project" value="InterPro"/>
</dbReference>
<dbReference type="STRING" id="494016.SAMN04487965_0318"/>
<keyword evidence="4" id="KW-1185">Reference proteome</keyword>
<feature type="transmembrane region" description="Helical" evidence="1">
    <location>
        <begin position="349"/>
        <end position="372"/>
    </location>
</feature>
<dbReference type="Proteomes" id="UP000184170">
    <property type="component" value="Unassembled WGS sequence"/>
</dbReference>
<sequence>MELTPQIKAEQSSPQIAGQRKGGWWQYWVMKPANWWLPLLIVVLIGLGSLLFVGSRTYSDAPPMVDFINRSGEKIFSREQIEHGQVAFLKYGLMDFGSMFGDGAGRGPDFTADALHEMALAMQDFYSAASPPHTEFTRDAIAARVRREIKENGYDSERGLVRINAAQAHAYSQLLVHYRDYFRGKLPLLPALANADGNEIDDLATFFFWGAWVSGTQRPGKAYSYTNNWPYDPEAGNTPPRSTLIWSLAAILGLFLVLGVVLFLHGRFSQLVGWRARNREQPSLTPLWVNHFVPTQMQRATYKFFLAAALLFVLQVFSGVLTVHNFLGLNRVLGIDVAQFISLVSARGWHLQLALLWITACWVGASFFLLSASYSNQPPGQVGLVNLLFWMFVAMVVGNLAGVMLGPLGVFGEYWNLLGNQGWEFVEMGKLWQSVLMGILVLWAFILFRGIRANWGRQQRWLLPNWLFYCVVAVSLLFLSSFVAEPETNFVIADFWRWAVVHMWVEAFFEVFATILVAYVMYLMGFVSQQGASRVVYIAALLFLGSGLLGLSHNFYWNAKPVATLAVGSIFSTLQVVPLILLSLEAWEFRKLPSQQGSAGFGQAEAFLFLLGVNFWNFLGAGVFGFLINLPIINYYEHGTYLTVNHGHAAFMGVYGNLSLAALVFCSRYLISGDAWPAALVRRAFWSINIGLMLMVLMDLLPVGFDQLVTVIDRGFWFARSEEYIQSDTFQWLTWARIVGGVVFTFGGVLPLAWLMLSRYRARKAVEPTDGVGRDITPEFG</sequence>
<dbReference type="Pfam" id="PF00115">
    <property type="entry name" value="COX1"/>
    <property type="match status" value="1"/>
</dbReference>
<feature type="transmembrane region" description="Helical" evidence="1">
    <location>
        <begin position="35"/>
        <end position="54"/>
    </location>
</feature>
<feature type="transmembrane region" description="Helical" evidence="1">
    <location>
        <begin position="735"/>
        <end position="757"/>
    </location>
</feature>
<accession>A0A1M4V4A6</accession>
<reference evidence="4" key="1">
    <citation type="submission" date="2016-11" db="EMBL/GenBank/DDBJ databases">
        <authorList>
            <person name="Varghese N."/>
            <person name="Submissions S."/>
        </authorList>
    </citation>
    <scope>NUCLEOTIDE SEQUENCE [LARGE SCALE GENOMIC DNA]</scope>
    <source>
        <strain evidence="4">CGMCC 1.7063</strain>
    </source>
</reference>
<gene>
    <name evidence="3" type="ORF">SAMN04487965_0318</name>
</gene>
<protein>
    <submittedName>
        <fullName evidence="3">Nitric oxide reductase subunit B</fullName>
    </submittedName>
</protein>
<feature type="transmembrane region" description="Helical" evidence="1">
    <location>
        <begin position="304"/>
        <end position="329"/>
    </location>
</feature>
<dbReference type="PANTHER" id="PTHR10422:SF38">
    <property type="entry name" value="CYTOCHROME B SUBUNIT OF NITRIC OXIDE REDUCTASE"/>
    <property type="match status" value="1"/>
</dbReference>
<dbReference type="SUPFAM" id="SSF81442">
    <property type="entry name" value="Cytochrome c oxidase subunit I-like"/>
    <property type="match status" value="1"/>
</dbReference>
<dbReference type="InterPro" id="IPR000883">
    <property type="entry name" value="Cyt_C_Oxase_1"/>
</dbReference>
<keyword evidence="1" id="KW-0812">Transmembrane</keyword>
<organism evidence="3 4">
    <name type="scientific">Microbulbifer donghaiensis</name>
    <dbReference type="NCBI Taxonomy" id="494016"/>
    <lineage>
        <taxon>Bacteria</taxon>
        <taxon>Pseudomonadati</taxon>
        <taxon>Pseudomonadota</taxon>
        <taxon>Gammaproteobacteria</taxon>
        <taxon>Cellvibrionales</taxon>
        <taxon>Microbulbiferaceae</taxon>
        <taxon>Microbulbifer</taxon>
    </lineage>
</organism>
<keyword evidence="1" id="KW-1133">Transmembrane helix</keyword>
<dbReference type="InterPro" id="IPR054309">
    <property type="entry name" value="NorB_cytochrome_c-like"/>
</dbReference>
<dbReference type="GO" id="GO:0009060">
    <property type="term" value="P:aerobic respiration"/>
    <property type="evidence" value="ECO:0007669"/>
    <property type="project" value="InterPro"/>
</dbReference>
<feature type="transmembrane region" description="Helical" evidence="1">
    <location>
        <begin position="648"/>
        <end position="671"/>
    </location>
</feature>
<feature type="transmembrane region" description="Helical" evidence="1">
    <location>
        <begin position="431"/>
        <end position="451"/>
    </location>
</feature>
<evidence type="ECO:0000313" key="4">
    <source>
        <dbReference type="Proteomes" id="UP000184170"/>
    </source>
</evidence>
<feature type="transmembrane region" description="Helical" evidence="1">
    <location>
        <begin position="384"/>
        <end position="411"/>
    </location>
</feature>
<feature type="transmembrane region" description="Helical" evidence="1">
    <location>
        <begin position="463"/>
        <end position="483"/>
    </location>
</feature>
<evidence type="ECO:0000313" key="3">
    <source>
        <dbReference type="EMBL" id="SHE63730.1"/>
    </source>
</evidence>
<dbReference type="PANTHER" id="PTHR10422">
    <property type="entry name" value="CYTOCHROME C OXIDASE SUBUNIT 1"/>
    <property type="match status" value="1"/>
</dbReference>
<evidence type="ECO:0000256" key="1">
    <source>
        <dbReference type="SAM" id="Phobius"/>
    </source>
</evidence>
<dbReference type="GO" id="GO:0004129">
    <property type="term" value="F:cytochrome-c oxidase activity"/>
    <property type="evidence" value="ECO:0007669"/>
    <property type="project" value="InterPro"/>
</dbReference>
<feature type="domain" description="Nitric oxide reductase subunit B cytochrome c-like" evidence="2">
    <location>
        <begin position="68"/>
        <end position="231"/>
    </location>
</feature>